<gene>
    <name evidence="2" type="ORF">FHS16_003941</name>
</gene>
<dbReference type="InterPro" id="IPR000073">
    <property type="entry name" value="AB_hydrolase_1"/>
</dbReference>
<protein>
    <submittedName>
        <fullName evidence="2">Pimeloyl-ACP methyl ester carboxylesterase</fullName>
    </submittedName>
</protein>
<evidence type="ECO:0000313" key="2">
    <source>
        <dbReference type="EMBL" id="MBB3153866.1"/>
    </source>
</evidence>
<keyword evidence="3" id="KW-1185">Reference proteome</keyword>
<dbReference type="InterPro" id="IPR029058">
    <property type="entry name" value="AB_hydrolase_fold"/>
</dbReference>
<evidence type="ECO:0000313" key="3">
    <source>
        <dbReference type="Proteomes" id="UP000518605"/>
    </source>
</evidence>
<organism evidence="2 3">
    <name type="scientific">Paenibacillus endophyticus</name>
    <dbReference type="NCBI Taxonomy" id="1294268"/>
    <lineage>
        <taxon>Bacteria</taxon>
        <taxon>Bacillati</taxon>
        <taxon>Bacillota</taxon>
        <taxon>Bacilli</taxon>
        <taxon>Bacillales</taxon>
        <taxon>Paenibacillaceae</taxon>
        <taxon>Paenibacillus</taxon>
    </lineage>
</organism>
<accession>A0A7W5GBJ3</accession>
<dbReference type="PRINTS" id="PR00111">
    <property type="entry name" value="ABHYDROLASE"/>
</dbReference>
<dbReference type="InterPro" id="IPR050471">
    <property type="entry name" value="AB_hydrolase"/>
</dbReference>
<proteinExistence type="predicted"/>
<dbReference type="SUPFAM" id="SSF53474">
    <property type="entry name" value="alpha/beta-Hydrolases"/>
    <property type="match status" value="1"/>
</dbReference>
<reference evidence="2 3" key="1">
    <citation type="submission" date="2020-08" db="EMBL/GenBank/DDBJ databases">
        <title>Genomic Encyclopedia of Type Strains, Phase III (KMG-III): the genomes of soil and plant-associated and newly described type strains.</title>
        <authorList>
            <person name="Whitman W."/>
        </authorList>
    </citation>
    <scope>NUCLEOTIDE SEQUENCE [LARGE SCALE GENOMIC DNA]</scope>
    <source>
        <strain evidence="2 3">CECT 8234</strain>
    </source>
</reference>
<dbReference type="PANTHER" id="PTHR43433:SF5">
    <property type="entry name" value="AB HYDROLASE-1 DOMAIN-CONTAINING PROTEIN"/>
    <property type="match status" value="1"/>
</dbReference>
<dbReference type="Proteomes" id="UP000518605">
    <property type="component" value="Unassembled WGS sequence"/>
</dbReference>
<evidence type="ECO:0000259" key="1">
    <source>
        <dbReference type="Pfam" id="PF00561"/>
    </source>
</evidence>
<dbReference type="PANTHER" id="PTHR43433">
    <property type="entry name" value="HYDROLASE, ALPHA/BETA FOLD FAMILY PROTEIN"/>
    <property type="match status" value="1"/>
</dbReference>
<sequence length="278" mass="30631">MPLIQTNGIELFYTERGEGEPLVLLMGLGADGSLWEEHVRAYERHFRCILVDNRGAGGSSQPIGPYSTKIMAADTLGLLDALGIERAHFSGISMGSAIAQEAALSAPDRVISLTLNCSWSMCDAYTKCVFETLGNAYSLMEADDFQKLLQLIIYTPAYHEQHLSVLETAQQAALAHPSPMTIHAFLSQCEACISHHTAGRLGAITAPTLITVGDKDIFTPLPLSIAIAEEITHAEKQVFEGSGHTHHWDRLEEFNRVTLDFMLRHREAIQARRDEDEA</sequence>
<comment type="caution">
    <text evidence="2">The sequence shown here is derived from an EMBL/GenBank/DDBJ whole genome shotgun (WGS) entry which is preliminary data.</text>
</comment>
<name>A0A7W5GBJ3_9BACL</name>
<feature type="domain" description="AB hydrolase-1" evidence="1">
    <location>
        <begin position="21"/>
        <end position="250"/>
    </location>
</feature>
<dbReference type="EMBL" id="JACHXW010000012">
    <property type="protein sequence ID" value="MBB3153866.1"/>
    <property type="molecule type" value="Genomic_DNA"/>
</dbReference>
<dbReference type="Gene3D" id="3.40.50.1820">
    <property type="entry name" value="alpha/beta hydrolase"/>
    <property type="match status" value="1"/>
</dbReference>
<dbReference type="RefSeq" id="WP_183566244.1">
    <property type="nucleotide sequence ID" value="NZ_CBCSLB010000012.1"/>
</dbReference>
<dbReference type="Pfam" id="PF00561">
    <property type="entry name" value="Abhydrolase_1"/>
    <property type="match status" value="1"/>
</dbReference>
<dbReference type="AlphaFoldDB" id="A0A7W5GBJ3"/>